<feature type="domain" description="Meiotically up-regulated protein Msb1/Mug8" evidence="2">
    <location>
        <begin position="1"/>
        <end position="370"/>
    </location>
</feature>
<feature type="region of interest" description="Disordered" evidence="1">
    <location>
        <begin position="225"/>
        <end position="312"/>
    </location>
</feature>
<feature type="compositionally biased region" description="Low complexity" evidence="1">
    <location>
        <begin position="682"/>
        <end position="692"/>
    </location>
</feature>
<feature type="compositionally biased region" description="Low complexity" evidence="1">
    <location>
        <begin position="821"/>
        <end position="832"/>
    </location>
</feature>
<evidence type="ECO:0000256" key="1">
    <source>
        <dbReference type="SAM" id="MobiDB-lite"/>
    </source>
</evidence>
<accession>A0A8H3G5G3</accession>
<name>A0A8H3G5G3_9LECA</name>
<feature type="compositionally biased region" description="Basic and acidic residues" evidence="1">
    <location>
        <begin position="851"/>
        <end position="873"/>
    </location>
</feature>
<evidence type="ECO:0000313" key="3">
    <source>
        <dbReference type="EMBL" id="CAF9933366.1"/>
    </source>
</evidence>
<comment type="caution">
    <text evidence="3">The sequence shown here is derived from an EMBL/GenBank/DDBJ whole genome shotgun (WGS) entry which is preliminary data.</text>
</comment>
<dbReference type="InterPro" id="IPR012965">
    <property type="entry name" value="Msb1/Mug8_dom"/>
</dbReference>
<organism evidence="3 4">
    <name type="scientific">Heterodermia speciosa</name>
    <dbReference type="NCBI Taxonomy" id="116794"/>
    <lineage>
        <taxon>Eukaryota</taxon>
        <taxon>Fungi</taxon>
        <taxon>Dikarya</taxon>
        <taxon>Ascomycota</taxon>
        <taxon>Pezizomycotina</taxon>
        <taxon>Lecanoromycetes</taxon>
        <taxon>OSLEUM clade</taxon>
        <taxon>Lecanoromycetidae</taxon>
        <taxon>Caliciales</taxon>
        <taxon>Physciaceae</taxon>
        <taxon>Heterodermia</taxon>
    </lineage>
</organism>
<gene>
    <name evidence="3" type="ORF">HETSPECPRED_008626</name>
</gene>
<keyword evidence="4" id="KW-1185">Reference proteome</keyword>
<dbReference type="Pfam" id="PF08101">
    <property type="entry name" value="Msb1-Mug8_dom"/>
    <property type="match status" value="1"/>
</dbReference>
<feature type="compositionally biased region" description="Polar residues" evidence="1">
    <location>
        <begin position="420"/>
        <end position="432"/>
    </location>
</feature>
<reference evidence="3" key="1">
    <citation type="submission" date="2021-03" db="EMBL/GenBank/DDBJ databases">
        <authorList>
            <person name="Tagirdzhanova G."/>
        </authorList>
    </citation>
    <scope>NUCLEOTIDE SEQUENCE</scope>
</reference>
<proteinExistence type="predicted"/>
<feature type="compositionally biased region" description="Polar residues" evidence="1">
    <location>
        <begin position="700"/>
        <end position="709"/>
    </location>
</feature>
<feature type="compositionally biased region" description="Pro residues" evidence="1">
    <location>
        <begin position="592"/>
        <end position="603"/>
    </location>
</feature>
<dbReference type="PANTHER" id="PTHR28093">
    <property type="entry name" value="MORPHOGENESIS-RELATED PROTEIN MSB1"/>
    <property type="match status" value="1"/>
</dbReference>
<dbReference type="OrthoDB" id="3362494at2759"/>
<feature type="region of interest" description="Disordered" evidence="1">
    <location>
        <begin position="527"/>
        <end position="888"/>
    </location>
</feature>
<feature type="compositionally biased region" description="Polar residues" evidence="1">
    <location>
        <begin position="577"/>
        <end position="590"/>
    </location>
</feature>
<protein>
    <recommendedName>
        <fullName evidence="2">Meiotically up-regulated protein Msb1/Mug8 domain-containing protein</fullName>
    </recommendedName>
</protein>
<dbReference type="InterPro" id="IPR037508">
    <property type="entry name" value="Msb1/Mug8"/>
</dbReference>
<feature type="region of interest" description="Disordered" evidence="1">
    <location>
        <begin position="394"/>
        <end position="468"/>
    </location>
</feature>
<feature type="compositionally biased region" description="Basic and acidic residues" evidence="1">
    <location>
        <begin position="751"/>
        <end position="798"/>
    </location>
</feature>
<dbReference type="PANTHER" id="PTHR28093:SF1">
    <property type="entry name" value="MORPHOGENESIS-RELATED PROTEIN MSB1"/>
    <property type="match status" value="1"/>
</dbReference>
<evidence type="ECO:0000313" key="4">
    <source>
        <dbReference type="Proteomes" id="UP000664521"/>
    </source>
</evidence>
<dbReference type="AlphaFoldDB" id="A0A8H3G5G3"/>
<sequence length="928" mass="101301">MARDAFATFIPISVESDARTKIIFDFFDLMSAIAAHGKTNGMSGGKLSRLAGWWAFEHVESDNGFDGGYRSWTSAADATSHLFFAYLRSLSPDSVRGMNGISALPISLQNLVQATDYPPVQPSMNATSKVVMFVDSVSPTPFALLRRAKHFQYRDDDHALQQFSDYVDPVQALTDECRRVLKSISSINQSTVSTSKASTSLPDASWSRFEDIGFGGFGEYSDNEDEIDGSAFGKKRKTPEGIRSAPRSKTHDHGRPTTPSWADFLSSGFADEASNPGPAPLLLPPEKQLPPIIDSKRGHSSQSHRRANDSDLEPGELASINAINIEDAFWWVWISSLAGEEPTARKGVFGRCALIETSIRGSTWLVIEEMVKGAAPEPEVGAYIAEKKSRFGFSKRSRLQRSMTKRGPPVPKVEPYPRGTQASPLSKSSIGNDQHARIQAAAAALQQKQKQNDAEYPTSPRRAGNRDAMSTKTNSVFTLQPVIMSEAAPAMQWANKYDKNTIRAAYLGNDFTGKGSATDLAPNASSTAINGSVTPAPKAVPRPVSYNFPKQDGPPLEESNPTLDRDLPALPPETPKEQSMLTSPSQQAIQPPTLPENKAPPLPSSAGIHPSDRDVSEASDVPLPEDSPLQKKLSPDFEANGVTPPSSPESRKVNKLKKNNRGGLKGFFSKKSSPGAPQQPIASDAVAAARAAYPGPQMRPNYTSSQTTLGRRLSKMRKPPAASPIPTPMPPASEEQGEMQYSPEKEYEEPQPTHEQHHADGEIDHLHQDDNGIGHQEPEHRYDQGLETDEHHEPDYKFDQGPMTDEPAFVPEDSPERSITPVPESEVSSLSEDAQPSYPPSQDRWAQIRKNAAERSAARQSEDQPRPSQAKETDDGESDVAEEESRLPRFCCKHRLTKVAIESRVARIKARVAELTGQNAAVSPSRPA</sequence>
<dbReference type="EMBL" id="CAJPDS010000067">
    <property type="protein sequence ID" value="CAF9933366.1"/>
    <property type="molecule type" value="Genomic_DNA"/>
</dbReference>
<dbReference type="Proteomes" id="UP000664521">
    <property type="component" value="Unassembled WGS sequence"/>
</dbReference>
<feature type="compositionally biased region" description="Low complexity" evidence="1">
    <location>
        <begin position="439"/>
        <end position="449"/>
    </location>
</feature>
<evidence type="ECO:0000259" key="2">
    <source>
        <dbReference type="Pfam" id="PF08101"/>
    </source>
</evidence>
<feature type="compositionally biased region" description="Pro residues" evidence="1">
    <location>
        <begin position="721"/>
        <end position="731"/>
    </location>
</feature>